<evidence type="ECO:0000256" key="2">
    <source>
        <dbReference type="ARBA" id="ARBA00023002"/>
    </source>
</evidence>
<dbReference type="PANTHER" id="PTHR30466">
    <property type="entry name" value="FLAVIN REDUCTASE"/>
    <property type="match status" value="1"/>
</dbReference>
<dbReference type="GO" id="GO:0010181">
    <property type="term" value="F:FMN binding"/>
    <property type="evidence" value="ECO:0007669"/>
    <property type="project" value="InterPro"/>
</dbReference>
<gene>
    <name evidence="4" type="ORF">SAMN05892877_12223</name>
</gene>
<dbReference type="GO" id="GO:0042602">
    <property type="term" value="F:riboflavin reductase (NADPH) activity"/>
    <property type="evidence" value="ECO:0007669"/>
    <property type="project" value="TreeGrafter"/>
</dbReference>
<sequence length="182" mass="18853">MNMANLTNIGFNDDHGTRAIVDPALLKTAMRSVAGAVSVITAGVGPDRTGATVTSATALSVEPPTMIVNINRASSSFPVISRHGHFCVNILAGEHHDIANRFAGVGGVKGEARYDGAAWTTRLSGAPVLVGAVAAIDCEVEEIIERHSHGIIIGRVLDVTIGDGQSLVYHNGRYGGFSPLAG</sequence>
<dbReference type="AlphaFoldDB" id="A0A285V1D7"/>
<feature type="domain" description="Flavin reductase like" evidence="3">
    <location>
        <begin position="30"/>
        <end position="176"/>
    </location>
</feature>
<dbReference type="EMBL" id="OBQD01000022">
    <property type="protein sequence ID" value="SOC46351.1"/>
    <property type="molecule type" value="Genomic_DNA"/>
</dbReference>
<dbReference type="InterPro" id="IPR050268">
    <property type="entry name" value="NADH-dep_flavin_reductase"/>
</dbReference>
<dbReference type="InterPro" id="IPR002563">
    <property type="entry name" value="Flavin_Rdtase-like_dom"/>
</dbReference>
<dbReference type="Proteomes" id="UP000219167">
    <property type="component" value="Unassembled WGS sequence"/>
</dbReference>
<evidence type="ECO:0000256" key="1">
    <source>
        <dbReference type="ARBA" id="ARBA00008898"/>
    </source>
</evidence>
<organism evidence="4 5">
    <name type="scientific">Rhizobium subbaraonis</name>
    <dbReference type="NCBI Taxonomy" id="908946"/>
    <lineage>
        <taxon>Bacteria</taxon>
        <taxon>Pseudomonadati</taxon>
        <taxon>Pseudomonadota</taxon>
        <taxon>Alphaproteobacteria</taxon>
        <taxon>Hyphomicrobiales</taxon>
        <taxon>Rhizobiaceae</taxon>
        <taxon>Rhizobium/Agrobacterium group</taxon>
        <taxon>Rhizobium</taxon>
    </lineage>
</organism>
<keyword evidence="5" id="KW-1185">Reference proteome</keyword>
<proteinExistence type="inferred from homology"/>
<evidence type="ECO:0000313" key="4">
    <source>
        <dbReference type="EMBL" id="SOC46351.1"/>
    </source>
</evidence>
<reference evidence="4 5" key="1">
    <citation type="submission" date="2017-08" db="EMBL/GenBank/DDBJ databases">
        <authorList>
            <person name="de Groot N.N."/>
        </authorList>
    </citation>
    <scope>NUCLEOTIDE SEQUENCE [LARGE SCALE GENOMIC DNA]</scope>
    <source>
        <strain evidence="4 5">JC85</strain>
    </source>
</reference>
<dbReference type="Gene3D" id="2.30.110.10">
    <property type="entry name" value="Electron Transport, Fmn-binding Protein, Chain A"/>
    <property type="match status" value="1"/>
</dbReference>
<evidence type="ECO:0000259" key="3">
    <source>
        <dbReference type="SMART" id="SM00903"/>
    </source>
</evidence>
<accession>A0A285V1D7</accession>
<dbReference type="SMART" id="SM00903">
    <property type="entry name" value="Flavin_Reduct"/>
    <property type="match status" value="1"/>
</dbReference>
<evidence type="ECO:0000313" key="5">
    <source>
        <dbReference type="Proteomes" id="UP000219167"/>
    </source>
</evidence>
<name>A0A285V1D7_9HYPH</name>
<dbReference type="OrthoDB" id="9792858at2"/>
<dbReference type="Pfam" id="PF01613">
    <property type="entry name" value="Flavin_Reduct"/>
    <property type="match status" value="1"/>
</dbReference>
<dbReference type="SUPFAM" id="SSF50475">
    <property type="entry name" value="FMN-binding split barrel"/>
    <property type="match status" value="1"/>
</dbReference>
<dbReference type="PANTHER" id="PTHR30466:SF11">
    <property type="entry name" value="FLAVIN-DEPENDENT MONOOXYGENASE, REDUCTASE SUBUNIT HSAB"/>
    <property type="match status" value="1"/>
</dbReference>
<keyword evidence="2" id="KW-0560">Oxidoreductase</keyword>
<dbReference type="InterPro" id="IPR012349">
    <property type="entry name" value="Split_barrel_FMN-bd"/>
</dbReference>
<protein>
    <submittedName>
        <fullName evidence="4">Flavin reductase (DIM6/NTAB) family NADH-FMN oxidoreductase RutF</fullName>
    </submittedName>
</protein>
<comment type="similarity">
    <text evidence="1">Belongs to the non-flavoprotein flavin reductase family.</text>
</comment>